<accession>A0A9Q8SUL6</accession>
<organism evidence="2 3">
    <name type="scientific">Colletotrichum lupini</name>
    <dbReference type="NCBI Taxonomy" id="145971"/>
    <lineage>
        <taxon>Eukaryota</taxon>
        <taxon>Fungi</taxon>
        <taxon>Dikarya</taxon>
        <taxon>Ascomycota</taxon>
        <taxon>Pezizomycotina</taxon>
        <taxon>Sordariomycetes</taxon>
        <taxon>Hypocreomycetidae</taxon>
        <taxon>Glomerellales</taxon>
        <taxon>Glomerellaceae</taxon>
        <taxon>Colletotrichum</taxon>
        <taxon>Colletotrichum acutatum species complex</taxon>
    </lineage>
</organism>
<gene>
    <name evidence="2" type="ORF">CLUP02_08845</name>
</gene>
<dbReference type="EMBL" id="CP019476">
    <property type="protein sequence ID" value="UQC83350.1"/>
    <property type="molecule type" value="Genomic_DNA"/>
</dbReference>
<dbReference type="RefSeq" id="XP_049144969.1">
    <property type="nucleotide sequence ID" value="XM_049287826.1"/>
</dbReference>
<protein>
    <submittedName>
        <fullName evidence="2">Uncharacterized protein</fullName>
    </submittedName>
</protein>
<proteinExistence type="predicted"/>
<name>A0A9Q8SUL6_9PEZI</name>
<feature type="compositionally biased region" description="Basic and acidic residues" evidence="1">
    <location>
        <begin position="72"/>
        <end position="82"/>
    </location>
</feature>
<dbReference type="Proteomes" id="UP000830671">
    <property type="component" value="Chromosome 4"/>
</dbReference>
<evidence type="ECO:0000313" key="3">
    <source>
        <dbReference type="Proteomes" id="UP000830671"/>
    </source>
</evidence>
<dbReference type="GeneID" id="73342836"/>
<reference evidence="2" key="1">
    <citation type="journal article" date="2021" name="Mol. Plant Microbe Interact.">
        <title>Complete Genome Sequence of the Plant-Pathogenic Fungus Colletotrichum lupini.</title>
        <authorList>
            <person name="Baroncelli R."/>
            <person name="Pensec F."/>
            <person name="Da Lio D."/>
            <person name="Boufleur T."/>
            <person name="Vicente I."/>
            <person name="Sarrocco S."/>
            <person name="Picot A."/>
            <person name="Baraldi E."/>
            <person name="Sukno S."/>
            <person name="Thon M."/>
            <person name="Le Floch G."/>
        </authorList>
    </citation>
    <scope>NUCLEOTIDE SEQUENCE</scope>
    <source>
        <strain evidence="2">IMI 504893</strain>
    </source>
</reference>
<keyword evidence="3" id="KW-1185">Reference proteome</keyword>
<evidence type="ECO:0000256" key="1">
    <source>
        <dbReference type="SAM" id="MobiDB-lite"/>
    </source>
</evidence>
<evidence type="ECO:0000313" key="2">
    <source>
        <dbReference type="EMBL" id="UQC83350.1"/>
    </source>
</evidence>
<dbReference type="AlphaFoldDB" id="A0A9Q8SUL6"/>
<dbReference type="KEGG" id="clup:CLUP02_08845"/>
<feature type="region of interest" description="Disordered" evidence="1">
    <location>
        <begin position="72"/>
        <end position="109"/>
    </location>
</feature>
<sequence length="226" mass="24797">MQGGKLSFTFSSENSLFSASRSRSQEMSSIVETLTQANHCCRHIALTTTGLCRALSTNLCCNVAMQSANHNDNLEKRSEGYKTPHHNRRPGLAEHLGTTPANQRSTEPAADAKNDLISSAACTSTCWRVALQLAQPRSLCNQMISCTQLVSFLLSSGLFVVSPALFPLAEFHRKQSGHRQSLQILSWGPMRQQTLDSRSGHSHLRHPCISVPSVDGWIAQQQPLPC</sequence>